<gene>
    <name evidence="1" type="ORF">GRI39_01955</name>
</gene>
<comment type="caution">
    <text evidence="1">The sequence shown here is derived from an EMBL/GenBank/DDBJ whole genome shotgun (WGS) entry which is preliminary data.</text>
</comment>
<dbReference type="OrthoDB" id="7478727at2"/>
<evidence type="ECO:0000313" key="1">
    <source>
        <dbReference type="EMBL" id="MXP24810.1"/>
    </source>
</evidence>
<dbReference type="EMBL" id="WTYQ01000001">
    <property type="protein sequence ID" value="MXP24810.1"/>
    <property type="molecule type" value="Genomic_DNA"/>
</dbReference>
<name>A0A845A3Q2_9SPHN</name>
<accession>A0A845A3Q2</accession>
<dbReference type="Proteomes" id="UP000460561">
    <property type="component" value="Unassembled WGS sequence"/>
</dbReference>
<sequence>MRARLDSRDPRPAFDIYYRHAEQMQEKAALIVTDRAASRAVREIRGRMRGAGLGRLGNAIGSTSDLKEGRGVYRRGAGFSASGALYLRTRSERTVGAISAYTEGADIRPKRGRWLWIATDQLPRVTGRERMTPELYRKNGFEQKIGPLVLIRSVNGNPLLVVPQAGVSEVGKRRSARSLKKNGQPRKGQRLRQNLVAFVGIPRTSRAARVDPEAIIRAVLQQLPANFHNELARLGAGRR</sequence>
<proteinExistence type="predicted"/>
<evidence type="ECO:0000313" key="2">
    <source>
        <dbReference type="Proteomes" id="UP000460561"/>
    </source>
</evidence>
<dbReference type="AlphaFoldDB" id="A0A845A3Q2"/>
<protein>
    <submittedName>
        <fullName evidence="1">Uncharacterized protein</fullName>
    </submittedName>
</protein>
<keyword evidence="2" id="KW-1185">Reference proteome</keyword>
<dbReference type="RefSeq" id="WP_160738005.1">
    <property type="nucleotide sequence ID" value="NZ_WTYQ01000001.1"/>
</dbReference>
<organism evidence="1 2">
    <name type="scientific">Altericroceibacterium indicum</name>
    <dbReference type="NCBI Taxonomy" id="374177"/>
    <lineage>
        <taxon>Bacteria</taxon>
        <taxon>Pseudomonadati</taxon>
        <taxon>Pseudomonadota</taxon>
        <taxon>Alphaproteobacteria</taxon>
        <taxon>Sphingomonadales</taxon>
        <taxon>Erythrobacteraceae</taxon>
        <taxon>Altericroceibacterium</taxon>
    </lineage>
</organism>
<reference evidence="1 2" key="1">
    <citation type="submission" date="2019-12" db="EMBL/GenBank/DDBJ databases">
        <title>Genomic-based taxomic classification of the family Erythrobacteraceae.</title>
        <authorList>
            <person name="Xu L."/>
        </authorList>
    </citation>
    <scope>NUCLEOTIDE SEQUENCE [LARGE SCALE GENOMIC DNA]</scope>
    <source>
        <strain evidence="1 2">DSM 18604</strain>
    </source>
</reference>